<dbReference type="Proteomes" id="UP000469011">
    <property type="component" value="Unassembled WGS sequence"/>
</dbReference>
<evidence type="ECO:0000313" key="8">
    <source>
        <dbReference type="EMBL" id="NDW05342.1"/>
    </source>
</evidence>
<dbReference type="InterPro" id="IPR002888">
    <property type="entry name" value="2Fe-2S-bd"/>
</dbReference>
<keyword evidence="1" id="KW-0001">2Fe-2S</keyword>
<dbReference type="Gene3D" id="3.10.20.30">
    <property type="match status" value="1"/>
</dbReference>
<keyword evidence="5" id="KW-0411">Iron-sulfur</keyword>
<name>A0A6N9T443_9HYPH</name>
<protein>
    <submittedName>
        <fullName evidence="8">2Fe-2S iron-sulfur cluster binding domain-containing protein</fullName>
    </submittedName>
</protein>
<evidence type="ECO:0000256" key="1">
    <source>
        <dbReference type="ARBA" id="ARBA00022714"/>
    </source>
</evidence>
<reference evidence="8 9" key="1">
    <citation type="submission" date="2020-01" db="EMBL/GenBank/DDBJ databases">
        <title>Jiella pacifica sp. nov.</title>
        <authorList>
            <person name="Xue Z."/>
            <person name="Zhu S."/>
            <person name="Chen J."/>
            <person name="Yang J."/>
        </authorList>
    </citation>
    <scope>NUCLEOTIDE SEQUENCE [LARGE SCALE GENOMIC DNA]</scope>
    <source>
        <strain evidence="8 9">40Bstr34</strain>
    </source>
</reference>
<evidence type="ECO:0000313" key="9">
    <source>
        <dbReference type="Proteomes" id="UP000469011"/>
    </source>
</evidence>
<dbReference type="AlphaFoldDB" id="A0A6N9T443"/>
<evidence type="ECO:0000256" key="6">
    <source>
        <dbReference type="SAM" id="MobiDB-lite"/>
    </source>
</evidence>
<dbReference type="InterPro" id="IPR036884">
    <property type="entry name" value="2Fe-2S-bd_dom_sf"/>
</dbReference>
<dbReference type="InterPro" id="IPR006058">
    <property type="entry name" value="2Fe2S_fd_BS"/>
</dbReference>
<dbReference type="Pfam" id="PF00111">
    <property type="entry name" value="Fer2"/>
    <property type="match status" value="1"/>
</dbReference>
<evidence type="ECO:0000259" key="7">
    <source>
        <dbReference type="PROSITE" id="PS51085"/>
    </source>
</evidence>
<dbReference type="GO" id="GO:0016491">
    <property type="term" value="F:oxidoreductase activity"/>
    <property type="evidence" value="ECO:0007669"/>
    <property type="project" value="UniProtKB-KW"/>
</dbReference>
<keyword evidence="9" id="KW-1185">Reference proteome</keyword>
<dbReference type="GO" id="GO:0046872">
    <property type="term" value="F:metal ion binding"/>
    <property type="evidence" value="ECO:0007669"/>
    <property type="project" value="UniProtKB-KW"/>
</dbReference>
<feature type="domain" description="2Fe-2S ferredoxin-type" evidence="7">
    <location>
        <begin position="7"/>
        <end position="83"/>
    </location>
</feature>
<evidence type="ECO:0000256" key="4">
    <source>
        <dbReference type="ARBA" id="ARBA00023004"/>
    </source>
</evidence>
<dbReference type="PANTHER" id="PTHR44379">
    <property type="entry name" value="OXIDOREDUCTASE WITH IRON-SULFUR SUBUNIT"/>
    <property type="match status" value="1"/>
</dbReference>
<dbReference type="InterPro" id="IPR012675">
    <property type="entry name" value="Beta-grasp_dom_sf"/>
</dbReference>
<feature type="region of interest" description="Disordered" evidence="6">
    <location>
        <begin position="197"/>
        <end position="225"/>
    </location>
</feature>
<keyword evidence="3" id="KW-0560">Oxidoreductase</keyword>
<feature type="compositionally biased region" description="Basic and acidic residues" evidence="6">
    <location>
        <begin position="209"/>
        <end position="225"/>
    </location>
</feature>
<keyword evidence="4" id="KW-0408">Iron</keyword>
<organism evidence="8 9">
    <name type="scientific">Jiella pacifica</name>
    <dbReference type="NCBI Taxonomy" id="2696469"/>
    <lineage>
        <taxon>Bacteria</taxon>
        <taxon>Pseudomonadati</taxon>
        <taxon>Pseudomonadota</taxon>
        <taxon>Alphaproteobacteria</taxon>
        <taxon>Hyphomicrobiales</taxon>
        <taxon>Aurantimonadaceae</taxon>
        <taxon>Jiella</taxon>
    </lineage>
</organism>
<gene>
    <name evidence="8" type="ORF">GTK09_12980</name>
</gene>
<dbReference type="CDD" id="cd00207">
    <property type="entry name" value="fer2"/>
    <property type="match status" value="1"/>
</dbReference>
<accession>A0A6N9T443</accession>
<evidence type="ECO:0000256" key="5">
    <source>
        <dbReference type="ARBA" id="ARBA00023014"/>
    </source>
</evidence>
<dbReference type="Gene3D" id="1.10.150.120">
    <property type="entry name" value="[2Fe-2S]-binding domain"/>
    <property type="match status" value="1"/>
</dbReference>
<dbReference type="InterPro" id="IPR051452">
    <property type="entry name" value="Diverse_Oxidoreductases"/>
</dbReference>
<dbReference type="Pfam" id="PF01799">
    <property type="entry name" value="Fer2_2"/>
    <property type="match status" value="1"/>
</dbReference>
<dbReference type="GO" id="GO:0051537">
    <property type="term" value="F:2 iron, 2 sulfur cluster binding"/>
    <property type="evidence" value="ECO:0007669"/>
    <property type="project" value="UniProtKB-KW"/>
</dbReference>
<dbReference type="PANTHER" id="PTHR44379:SF6">
    <property type="entry name" value="BLR6046 PROTEIN"/>
    <property type="match status" value="1"/>
</dbReference>
<dbReference type="InterPro" id="IPR001041">
    <property type="entry name" value="2Fe-2S_ferredoxin-type"/>
</dbReference>
<dbReference type="PROSITE" id="PS00197">
    <property type="entry name" value="2FE2S_FER_1"/>
    <property type="match status" value="1"/>
</dbReference>
<dbReference type="EMBL" id="JAAAMG010000009">
    <property type="protein sequence ID" value="NDW05342.1"/>
    <property type="molecule type" value="Genomic_DNA"/>
</dbReference>
<sequence>MMPAPDAEITLSVNGIAHRIAVPATAPLLTVLRNDLQLNGPKYGCGLGQCGACTVLIDGMAARACTIPAGSVAGRDILTLEGLAKEDRLDPVQEAFVAEQAAQCGYCLNGMIMALKALTLRNPAPDEETIREALRYNLCRCGTHLEILAAARRVCGLVPGGRPHGIHTGEQTASRQQLPMRISDGAGHELEAPASTLRHSLGPSLRNPHVSDRPHGETGTDRCHR</sequence>
<keyword evidence="2" id="KW-0479">Metal-binding</keyword>
<proteinExistence type="predicted"/>
<evidence type="ECO:0000256" key="2">
    <source>
        <dbReference type="ARBA" id="ARBA00022723"/>
    </source>
</evidence>
<dbReference type="SUPFAM" id="SSF54292">
    <property type="entry name" value="2Fe-2S ferredoxin-like"/>
    <property type="match status" value="1"/>
</dbReference>
<dbReference type="SUPFAM" id="SSF47741">
    <property type="entry name" value="CO dehydrogenase ISP C-domain like"/>
    <property type="match status" value="1"/>
</dbReference>
<evidence type="ECO:0000256" key="3">
    <source>
        <dbReference type="ARBA" id="ARBA00023002"/>
    </source>
</evidence>
<dbReference type="InterPro" id="IPR036010">
    <property type="entry name" value="2Fe-2S_ferredoxin-like_sf"/>
</dbReference>
<dbReference type="PROSITE" id="PS51085">
    <property type="entry name" value="2FE2S_FER_2"/>
    <property type="match status" value="1"/>
</dbReference>
<comment type="caution">
    <text evidence="8">The sequence shown here is derived from an EMBL/GenBank/DDBJ whole genome shotgun (WGS) entry which is preliminary data.</text>
</comment>